<evidence type="ECO:0000256" key="2">
    <source>
        <dbReference type="ARBA" id="ARBA00022692"/>
    </source>
</evidence>
<feature type="transmembrane region" description="Helical" evidence="7">
    <location>
        <begin position="15"/>
        <end position="35"/>
    </location>
</feature>
<evidence type="ECO:0000256" key="3">
    <source>
        <dbReference type="ARBA" id="ARBA00022989"/>
    </source>
</evidence>
<comment type="subcellular location">
    <subcellularLocation>
        <location evidence="1">Membrane</location>
        <topology evidence="1">Multi-pass membrane protein</topology>
    </subcellularLocation>
</comment>
<evidence type="ECO:0000313" key="10">
    <source>
        <dbReference type="Proteomes" id="UP000799440"/>
    </source>
</evidence>
<evidence type="ECO:0000256" key="5">
    <source>
        <dbReference type="ARBA" id="ARBA00038359"/>
    </source>
</evidence>
<keyword evidence="3 7" id="KW-1133">Transmembrane helix</keyword>
<accession>A0A6A6VDP5</accession>
<feature type="transmembrane region" description="Helical" evidence="7">
    <location>
        <begin position="129"/>
        <end position="157"/>
    </location>
</feature>
<feature type="domain" description="Rhodopsin" evidence="8">
    <location>
        <begin position="50"/>
        <end position="272"/>
    </location>
</feature>
<evidence type="ECO:0000259" key="8">
    <source>
        <dbReference type="Pfam" id="PF20684"/>
    </source>
</evidence>
<dbReference type="InterPro" id="IPR052337">
    <property type="entry name" value="SAT4-like"/>
</dbReference>
<dbReference type="Proteomes" id="UP000799440">
    <property type="component" value="Unassembled WGS sequence"/>
</dbReference>
<protein>
    <recommendedName>
        <fullName evidence="8">Rhodopsin domain-containing protein</fullName>
    </recommendedName>
</protein>
<feature type="transmembrane region" description="Helical" evidence="7">
    <location>
        <begin position="56"/>
        <end position="78"/>
    </location>
</feature>
<organism evidence="9 10">
    <name type="scientific">Sporormia fimetaria CBS 119925</name>
    <dbReference type="NCBI Taxonomy" id="1340428"/>
    <lineage>
        <taxon>Eukaryota</taxon>
        <taxon>Fungi</taxon>
        <taxon>Dikarya</taxon>
        <taxon>Ascomycota</taxon>
        <taxon>Pezizomycotina</taxon>
        <taxon>Dothideomycetes</taxon>
        <taxon>Pleosporomycetidae</taxon>
        <taxon>Pleosporales</taxon>
        <taxon>Sporormiaceae</taxon>
        <taxon>Sporormia</taxon>
    </lineage>
</organism>
<dbReference type="GO" id="GO:0016020">
    <property type="term" value="C:membrane"/>
    <property type="evidence" value="ECO:0007669"/>
    <property type="project" value="UniProtKB-SubCell"/>
</dbReference>
<evidence type="ECO:0000256" key="6">
    <source>
        <dbReference type="SAM" id="MobiDB-lite"/>
    </source>
</evidence>
<feature type="transmembrane region" description="Helical" evidence="7">
    <location>
        <begin position="90"/>
        <end position="117"/>
    </location>
</feature>
<sequence length="331" mass="35984">MPPTRDPFASMRQSIVAASVTRIVVSHIAVGLRFYSKAIQRPKSHPPKRRFFVHDAFVLLAAAATTATAGIFLWGLLLRFHGDVGKASKQFLLSVFVAGVLDNVTTTFIRLSILFFYRTIFTAHLGLSRIALGLIILSGIWGIGSLIGGLLACIPLSKFWYIGNGARGQCQNTRVTFLSLVTSEMVLDAAILATPLATLVRLNVGWRVRVGLVGIFSLGVFAVLTNALRLKYIYAPSGSNKALDIRLYTIWTSAHVTAAIVCACLPFYKPLIVGLATTLTPLWARVFPRPTKGSPGRETPSPEISFSRDGSREQDGISMTKFASSTRTDVV</sequence>
<feature type="transmembrane region" description="Helical" evidence="7">
    <location>
        <begin position="210"/>
        <end position="228"/>
    </location>
</feature>
<feature type="compositionally biased region" description="Polar residues" evidence="6">
    <location>
        <begin position="321"/>
        <end position="331"/>
    </location>
</feature>
<dbReference type="Pfam" id="PF20684">
    <property type="entry name" value="Fung_rhodopsin"/>
    <property type="match status" value="1"/>
</dbReference>
<keyword evidence="10" id="KW-1185">Reference proteome</keyword>
<dbReference type="AlphaFoldDB" id="A0A6A6VDP5"/>
<dbReference type="PANTHER" id="PTHR33048">
    <property type="entry name" value="PTH11-LIKE INTEGRAL MEMBRANE PROTEIN (AFU_ORTHOLOGUE AFUA_5G11245)"/>
    <property type="match status" value="1"/>
</dbReference>
<keyword evidence="2 7" id="KW-0812">Transmembrane</keyword>
<keyword evidence="4 7" id="KW-0472">Membrane</keyword>
<name>A0A6A6VDP5_9PLEO</name>
<comment type="similarity">
    <text evidence="5">Belongs to the SAT4 family.</text>
</comment>
<reference evidence="9" key="1">
    <citation type="journal article" date="2020" name="Stud. Mycol.">
        <title>101 Dothideomycetes genomes: a test case for predicting lifestyles and emergence of pathogens.</title>
        <authorList>
            <person name="Haridas S."/>
            <person name="Albert R."/>
            <person name="Binder M."/>
            <person name="Bloem J."/>
            <person name="Labutti K."/>
            <person name="Salamov A."/>
            <person name="Andreopoulos B."/>
            <person name="Baker S."/>
            <person name="Barry K."/>
            <person name="Bills G."/>
            <person name="Bluhm B."/>
            <person name="Cannon C."/>
            <person name="Castanera R."/>
            <person name="Culley D."/>
            <person name="Daum C."/>
            <person name="Ezra D."/>
            <person name="Gonzalez J."/>
            <person name="Henrissat B."/>
            <person name="Kuo A."/>
            <person name="Liang C."/>
            <person name="Lipzen A."/>
            <person name="Lutzoni F."/>
            <person name="Magnuson J."/>
            <person name="Mondo S."/>
            <person name="Nolan M."/>
            <person name="Ohm R."/>
            <person name="Pangilinan J."/>
            <person name="Park H.-J."/>
            <person name="Ramirez L."/>
            <person name="Alfaro M."/>
            <person name="Sun H."/>
            <person name="Tritt A."/>
            <person name="Yoshinaga Y."/>
            <person name="Zwiers L.-H."/>
            <person name="Turgeon B."/>
            <person name="Goodwin S."/>
            <person name="Spatafora J."/>
            <person name="Crous P."/>
            <person name="Grigoriev I."/>
        </authorList>
    </citation>
    <scope>NUCLEOTIDE SEQUENCE</scope>
    <source>
        <strain evidence="9">CBS 119925</strain>
    </source>
</reference>
<evidence type="ECO:0000256" key="7">
    <source>
        <dbReference type="SAM" id="Phobius"/>
    </source>
</evidence>
<proteinExistence type="inferred from homology"/>
<gene>
    <name evidence="9" type="ORF">M011DRAFT_336061</name>
</gene>
<dbReference type="OrthoDB" id="10017208at2759"/>
<evidence type="ECO:0000313" key="9">
    <source>
        <dbReference type="EMBL" id="KAF2748732.1"/>
    </source>
</evidence>
<feature type="transmembrane region" description="Helical" evidence="7">
    <location>
        <begin position="177"/>
        <end position="198"/>
    </location>
</feature>
<feature type="transmembrane region" description="Helical" evidence="7">
    <location>
        <begin position="248"/>
        <end position="268"/>
    </location>
</feature>
<feature type="region of interest" description="Disordered" evidence="6">
    <location>
        <begin position="290"/>
        <end position="331"/>
    </location>
</feature>
<evidence type="ECO:0000256" key="1">
    <source>
        <dbReference type="ARBA" id="ARBA00004141"/>
    </source>
</evidence>
<dbReference type="InterPro" id="IPR049326">
    <property type="entry name" value="Rhodopsin_dom_fungi"/>
</dbReference>
<dbReference type="PANTHER" id="PTHR33048:SF168">
    <property type="match status" value="1"/>
</dbReference>
<evidence type="ECO:0000256" key="4">
    <source>
        <dbReference type="ARBA" id="ARBA00023136"/>
    </source>
</evidence>
<dbReference type="EMBL" id="MU006568">
    <property type="protein sequence ID" value="KAF2748732.1"/>
    <property type="molecule type" value="Genomic_DNA"/>
</dbReference>